<proteinExistence type="predicted"/>
<accession>A0A428KSJ0</accession>
<name>A0A428KSJ0_9BACT</name>
<keyword evidence="4" id="KW-1185">Reference proteome</keyword>
<evidence type="ECO:0000313" key="4">
    <source>
        <dbReference type="Proteomes" id="UP000273500"/>
    </source>
</evidence>
<dbReference type="EMBL" id="RWIT01000003">
    <property type="protein sequence ID" value="RSK49482.1"/>
    <property type="molecule type" value="Genomic_DNA"/>
</dbReference>
<dbReference type="RefSeq" id="WP_125419337.1">
    <property type="nucleotide sequence ID" value="NZ_RWIT01000003.1"/>
</dbReference>
<comment type="caution">
    <text evidence="3">The sequence shown here is derived from an EMBL/GenBank/DDBJ whole genome shotgun (WGS) entry which is preliminary data.</text>
</comment>
<dbReference type="Gene3D" id="2.60.40.1930">
    <property type="match status" value="1"/>
</dbReference>
<organism evidence="3 4">
    <name type="scientific">Hymenobacter rigui</name>
    <dbReference type="NCBI Taxonomy" id="334424"/>
    <lineage>
        <taxon>Bacteria</taxon>
        <taxon>Pseudomonadati</taxon>
        <taxon>Bacteroidota</taxon>
        <taxon>Cytophagia</taxon>
        <taxon>Cytophagales</taxon>
        <taxon>Hymenobacteraceae</taxon>
        <taxon>Hymenobacter</taxon>
    </lineage>
</organism>
<evidence type="ECO:0000259" key="2">
    <source>
        <dbReference type="Pfam" id="PF01835"/>
    </source>
</evidence>
<evidence type="ECO:0000313" key="3">
    <source>
        <dbReference type="EMBL" id="RSK49482.1"/>
    </source>
</evidence>
<dbReference type="InterPro" id="IPR002890">
    <property type="entry name" value="MG2"/>
</dbReference>
<feature type="chain" id="PRO_5019355843" description="Macroglobulin domain-containing protein" evidence="1">
    <location>
        <begin position="28"/>
        <end position="803"/>
    </location>
</feature>
<dbReference type="GO" id="GO:0004866">
    <property type="term" value="F:endopeptidase inhibitor activity"/>
    <property type="evidence" value="ECO:0007669"/>
    <property type="project" value="InterPro"/>
</dbReference>
<feature type="signal peptide" evidence="1">
    <location>
        <begin position="1"/>
        <end position="27"/>
    </location>
</feature>
<reference evidence="3 4" key="1">
    <citation type="submission" date="2018-12" db="EMBL/GenBank/DDBJ databases">
        <authorList>
            <person name="Feng G."/>
            <person name="Zhu H."/>
        </authorList>
    </citation>
    <scope>NUCLEOTIDE SEQUENCE [LARGE SCALE GENOMIC DNA]</scope>
    <source>
        <strain evidence="3 4">KCTC 12533</strain>
    </source>
</reference>
<gene>
    <name evidence="3" type="ORF">EI291_08300</name>
</gene>
<keyword evidence="1" id="KW-0732">Signal</keyword>
<dbReference type="Proteomes" id="UP000273500">
    <property type="component" value="Unassembled WGS sequence"/>
</dbReference>
<dbReference type="AlphaFoldDB" id="A0A428KSJ0"/>
<feature type="domain" description="Macroglobulin" evidence="2">
    <location>
        <begin position="50"/>
        <end position="132"/>
    </location>
</feature>
<dbReference type="PROSITE" id="PS51257">
    <property type="entry name" value="PROKAR_LIPOPROTEIN"/>
    <property type="match status" value="1"/>
</dbReference>
<sequence>MLSATRSPISCSVALLACLATASTTRAQSDSLRTLTQRFTAYQQQTLQEKVYLHLDRPLYLSGEVLWFKVYATDGTYGKPLTMSKVVYVEVLDRNRQPVLQAKVPLKNATGQGSFQLPAGLNSGSYTVRAYTNWMKNFSPEFFFHAPVTIVNTLQASGAVSTLDTTAYDVQFFPEGGNLVQGVQSQVAFKVSNRTGQSVPVEGTVLDSQGQTQASFKTLKFGMGSFRFTPAATSPYTAVLKLPNGRLLTRKLPAAFAEGYVLHLTEPDAQRVRITVQAPGHNQETVYLLGHARQQLALATSAPIVNGQAEFVVDRKALADGISHFTLFNGRRQPVCERLYFRRPTEQLTIQTLPDKRQYASRSKVNLRLATATAAGQSLPASLSVAVYRADSLVAETGADIRSYLWLTSDLQGTIENPAYYFTSTEPETAAATDNLMLTHGWSRFRWEDVLRRQPPRLPYLPEVNGHLIRGRITQRQNNQPAPDITAYLTSPSRTVRLSNSISAADGTVLFETADFYGVRDVVVQTNTQRDSTYRVELDSPYSQAFATSMFTRPFTPYPRFKDEFTLRHLQNQVQTTYNRKFTSVFSQPATDTLAFFGKPDEKYWLDDYTRFKTLEEVLREYVPGVKVRLRKDGFHFNVLDNPNRTMFTDEPLVLLDGMPVFNTNKMMAYDPAKIKKLEVLDSRYFQGRALYNGIISFSTYKGNLDGFPLDARALVQEYDGLQRQREFYAPRYDTPEARQSRLPDLRNLVYWNPQVMTTPGQPAVLEFFTPDQPGQYRIVVQGLSTSGAAGSNTSMFDITPAQ</sequence>
<dbReference type="Pfam" id="PF01835">
    <property type="entry name" value="MG2"/>
    <property type="match status" value="1"/>
</dbReference>
<protein>
    <recommendedName>
        <fullName evidence="2">Macroglobulin domain-containing protein</fullName>
    </recommendedName>
</protein>
<dbReference type="OrthoDB" id="679547at2"/>
<evidence type="ECO:0000256" key="1">
    <source>
        <dbReference type="SAM" id="SignalP"/>
    </source>
</evidence>